<gene>
    <name evidence="3" type="ORF">Tci_670712</name>
</gene>
<feature type="non-terminal residue" evidence="3">
    <location>
        <position position="1"/>
    </location>
</feature>
<dbReference type="InterPro" id="IPR013103">
    <property type="entry name" value="RVT_2"/>
</dbReference>
<name>A0A699KMX7_TANCI</name>
<evidence type="ECO:0000313" key="3">
    <source>
        <dbReference type="EMBL" id="GFA98740.1"/>
    </source>
</evidence>
<protein>
    <submittedName>
        <fullName evidence="3">Retrovirus-related Pol polyprotein from transposon TNT 1-94</fullName>
    </submittedName>
</protein>
<feature type="compositionally biased region" description="Basic and acidic residues" evidence="1">
    <location>
        <begin position="196"/>
        <end position="206"/>
    </location>
</feature>
<evidence type="ECO:0000256" key="1">
    <source>
        <dbReference type="SAM" id="MobiDB-lite"/>
    </source>
</evidence>
<feature type="domain" description="Reverse transcriptase Ty1/copia-type" evidence="2">
    <location>
        <begin position="123"/>
        <end position="175"/>
    </location>
</feature>
<organism evidence="3">
    <name type="scientific">Tanacetum cinerariifolium</name>
    <name type="common">Dalmatian daisy</name>
    <name type="synonym">Chrysanthemum cinerariifolium</name>
    <dbReference type="NCBI Taxonomy" id="118510"/>
    <lineage>
        <taxon>Eukaryota</taxon>
        <taxon>Viridiplantae</taxon>
        <taxon>Streptophyta</taxon>
        <taxon>Embryophyta</taxon>
        <taxon>Tracheophyta</taxon>
        <taxon>Spermatophyta</taxon>
        <taxon>Magnoliopsida</taxon>
        <taxon>eudicotyledons</taxon>
        <taxon>Gunneridae</taxon>
        <taxon>Pentapetalae</taxon>
        <taxon>asterids</taxon>
        <taxon>campanulids</taxon>
        <taxon>Asterales</taxon>
        <taxon>Asteraceae</taxon>
        <taxon>Asteroideae</taxon>
        <taxon>Anthemideae</taxon>
        <taxon>Anthemidinae</taxon>
        <taxon>Tanacetum</taxon>
    </lineage>
</organism>
<feature type="compositionally biased region" description="Polar residues" evidence="1">
    <location>
        <begin position="1"/>
        <end position="24"/>
    </location>
</feature>
<feature type="region of interest" description="Disordered" evidence="1">
    <location>
        <begin position="185"/>
        <end position="206"/>
    </location>
</feature>
<sequence length="206" mass="22890">GTPSSTTIDQDAPSPSHSPSSTELQPPISHQGVAAGSTIIEDNPFATADNDPFINVFTQEPSSKASSSGILVQLNPFILLNHIIILENGSKITRLKMSLEILLDRYPPENNLQPIPCDCVIIIALKWIYKVNLDEYGDILKNKGRFVAKGYKQEEGIDFKESFAPVARIKANKNLYHQCRQQEHDHLPDGCQDSSPEWRIEGRSLP</sequence>
<dbReference type="Pfam" id="PF07727">
    <property type="entry name" value="RVT_2"/>
    <property type="match status" value="1"/>
</dbReference>
<dbReference type="EMBL" id="BKCJ010528060">
    <property type="protein sequence ID" value="GFA98740.1"/>
    <property type="molecule type" value="Genomic_DNA"/>
</dbReference>
<accession>A0A699KMX7</accession>
<proteinExistence type="predicted"/>
<feature type="region of interest" description="Disordered" evidence="1">
    <location>
        <begin position="1"/>
        <end position="33"/>
    </location>
</feature>
<evidence type="ECO:0000259" key="2">
    <source>
        <dbReference type="Pfam" id="PF07727"/>
    </source>
</evidence>
<reference evidence="3" key="1">
    <citation type="journal article" date="2019" name="Sci. Rep.">
        <title>Draft genome of Tanacetum cinerariifolium, the natural source of mosquito coil.</title>
        <authorList>
            <person name="Yamashiro T."/>
            <person name="Shiraishi A."/>
            <person name="Satake H."/>
            <person name="Nakayama K."/>
        </authorList>
    </citation>
    <scope>NUCLEOTIDE SEQUENCE</scope>
</reference>
<comment type="caution">
    <text evidence="3">The sequence shown here is derived from an EMBL/GenBank/DDBJ whole genome shotgun (WGS) entry which is preliminary data.</text>
</comment>
<dbReference type="AlphaFoldDB" id="A0A699KMX7"/>